<protein>
    <submittedName>
        <fullName evidence="1">Uncharacterized protein</fullName>
    </submittedName>
</protein>
<keyword evidence="2" id="KW-1185">Reference proteome</keyword>
<dbReference type="Proteomes" id="UP001153148">
    <property type="component" value="Unassembled WGS sequence"/>
</dbReference>
<evidence type="ECO:0000313" key="2">
    <source>
        <dbReference type="Proteomes" id="UP001153148"/>
    </source>
</evidence>
<accession>A0ABN7NZW1</accession>
<sequence length="117" mass="12589">MIVEAGSWNWRSVSSFPPKVFGSGQLCDVCWPARLSMLGAVESTSCARISGPGMFTLELAAYGISRIGLLQLGYLPTIPLLKLLDEYGLGGEYSSMQASYCNRGAKELIPLKPGDLI</sequence>
<evidence type="ECO:0000313" key="1">
    <source>
        <dbReference type="EMBL" id="CAG2059200.1"/>
    </source>
</evidence>
<gene>
    <name evidence="1" type="ORF">TPAB3V08_LOCUS6166</name>
</gene>
<reference evidence="1" key="1">
    <citation type="submission" date="2021-03" db="EMBL/GenBank/DDBJ databases">
        <authorList>
            <person name="Tran Van P."/>
        </authorList>
    </citation>
    <scope>NUCLEOTIDE SEQUENCE</scope>
</reference>
<dbReference type="EMBL" id="CAJPIN010008939">
    <property type="protein sequence ID" value="CAG2059200.1"/>
    <property type="molecule type" value="Genomic_DNA"/>
</dbReference>
<organism evidence="1 2">
    <name type="scientific">Timema podura</name>
    <name type="common">Walking stick</name>
    <dbReference type="NCBI Taxonomy" id="61482"/>
    <lineage>
        <taxon>Eukaryota</taxon>
        <taxon>Metazoa</taxon>
        <taxon>Ecdysozoa</taxon>
        <taxon>Arthropoda</taxon>
        <taxon>Hexapoda</taxon>
        <taxon>Insecta</taxon>
        <taxon>Pterygota</taxon>
        <taxon>Neoptera</taxon>
        <taxon>Polyneoptera</taxon>
        <taxon>Phasmatodea</taxon>
        <taxon>Timematodea</taxon>
        <taxon>Timematoidea</taxon>
        <taxon>Timematidae</taxon>
        <taxon>Timema</taxon>
    </lineage>
</organism>
<name>A0ABN7NZW1_TIMPD</name>
<comment type="caution">
    <text evidence="1">The sequence shown here is derived from an EMBL/GenBank/DDBJ whole genome shotgun (WGS) entry which is preliminary data.</text>
</comment>
<proteinExistence type="predicted"/>